<dbReference type="Proteomes" id="UP000317650">
    <property type="component" value="Chromosome 4"/>
</dbReference>
<feature type="region of interest" description="Disordered" evidence="2">
    <location>
        <begin position="1"/>
        <end position="148"/>
    </location>
</feature>
<proteinExistence type="inferred from homology"/>
<dbReference type="STRING" id="52838.A0A4V4H9R4"/>
<feature type="compositionally biased region" description="Low complexity" evidence="2">
    <location>
        <begin position="174"/>
        <end position="185"/>
    </location>
</feature>
<dbReference type="GO" id="GO:0005737">
    <property type="term" value="C:cytoplasm"/>
    <property type="evidence" value="ECO:0007669"/>
    <property type="project" value="TreeGrafter"/>
</dbReference>
<feature type="compositionally biased region" description="Low complexity" evidence="2">
    <location>
        <begin position="227"/>
        <end position="238"/>
    </location>
</feature>
<comment type="similarity">
    <text evidence="1">Belongs to the QWRF family.</text>
</comment>
<evidence type="ECO:0000256" key="2">
    <source>
        <dbReference type="SAM" id="MobiDB-lite"/>
    </source>
</evidence>
<dbReference type="InterPro" id="IPR007573">
    <property type="entry name" value="QWRF"/>
</dbReference>
<gene>
    <name evidence="3" type="ORF">C4D60_Mb04t13860</name>
</gene>
<organism evidence="3 4">
    <name type="scientific">Musa balbisiana</name>
    <name type="common">Banana</name>
    <dbReference type="NCBI Taxonomy" id="52838"/>
    <lineage>
        <taxon>Eukaryota</taxon>
        <taxon>Viridiplantae</taxon>
        <taxon>Streptophyta</taxon>
        <taxon>Embryophyta</taxon>
        <taxon>Tracheophyta</taxon>
        <taxon>Spermatophyta</taxon>
        <taxon>Magnoliopsida</taxon>
        <taxon>Liliopsida</taxon>
        <taxon>Zingiberales</taxon>
        <taxon>Musaceae</taxon>
        <taxon>Musa</taxon>
    </lineage>
</organism>
<feature type="region of interest" description="Disordered" evidence="2">
    <location>
        <begin position="316"/>
        <end position="382"/>
    </location>
</feature>
<feature type="compositionally biased region" description="Low complexity" evidence="2">
    <location>
        <begin position="195"/>
        <end position="204"/>
    </location>
</feature>
<dbReference type="GO" id="GO:0008017">
    <property type="term" value="F:microtubule binding"/>
    <property type="evidence" value="ECO:0007669"/>
    <property type="project" value="TreeGrafter"/>
</dbReference>
<feature type="compositionally biased region" description="Low complexity" evidence="2">
    <location>
        <begin position="271"/>
        <end position="287"/>
    </location>
</feature>
<dbReference type="GO" id="GO:0051225">
    <property type="term" value="P:spindle assembly"/>
    <property type="evidence" value="ECO:0007669"/>
    <property type="project" value="TreeGrafter"/>
</dbReference>
<keyword evidence="4" id="KW-1185">Reference proteome</keyword>
<dbReference type="GO" id="GO:0005880">
    <property type="term" value="C:nuclear microtubule"/>
    <property type="evidence" value="ECO:0007669"/>
    <property type="project" value="TreeGrafter"/>
</dbReference>
<evidence type="ECO:0000256" key="1">
    <source>
        <dbReference type="ARBA" id="ARBA00010016"/>
    </source>
</evidence>
<feature type="compositionally biased region" description="Low complexity" evidence="2">
    <location>
        <begin position="1"/>
        <end position="18"/>
    </location>
</feature>
<dbReference type="Pfam" id="PF04484">
    <property type="entry name" value="QWRF"/>
    <property type="match status" value="1"/>
</dbReference>
<dbReference type="PANTHER" id="PTHR31807:SF2">
    <property type="entry name" value="PROTEIN SNOWY COTYLEDON 3"/>
    <property type="match status" value="1"/>
</dbReference>
<evidence type="ECO:0000313" key="4">
    <source>
        <dbReference type="Proteomes" id="UP000317650"/>
    </source>
</evidence>
<accession>A0A4V4H9R4</accession>
<feature type="compositionally biased region" description="Low complexity" evidence="2">
    <location>
        <begin position="348"/>
        <end position="359"/>
    </location>
</feature>
<name>A0A4V4H9R4_MUSBA</name>
<dbReference type="PANTHER" id="PTHR31807">
    <property type="entry name" value="AUGMIN FAMILY MEMBER"/>
    <property type="match status" value="1"/>
</dbReference>
<feature type="region of interest" description="Disordered" evidence="2">
    <location>
        <begin position="269"/>
        <end position="299"/>
    </location>
</feature>
<protein>
    <submittedName>
        <fullName evidence="3">Uncharacterized protein</fullName>
    </submittedName>
</protein>
<reference evidence="3 4" key="1">
    <citation type="journal article" date="2019" name="Nat. Plants">
        <title>Genome sequencing of Musa balbisiana reveals subgenome evolution and function divergence in polyploid bananas.</title>
        <authorList>
            <person name="Yao X."/>
        </authorList>
    </citation>
    <scope>NUCLEOTIDE SEQUENCE [LARGE SCALE GENOMIC DNA]</scope>
    <source>
        <strain evidence="4">cv. DH-PKW</strain>
        <tissue evidence="3">Leaves</tissue>
    </source>
</reference>
<feature type="region of interest" description="Disordered" evidence="2">
    <location>
        <begin position="174"/>
        <end position="242"/>
    </location>
</feature>
<dbReference type="EMBL" id="PYDT01000001">
    <property type="protein sequence ID" value="THU72595.1"/>
    <property type="molecule type" value="Genomic_DNA"/>
</dbReference>
<feature type="compositionally biased region" description="Polar residues" evidence="2">
    <location>
        <begin position="107"/>
        <end position="124"/>
    </location>
</feature>
<comment type="caution">
    <text evidence="3">The sequence shown here is derived from an EMBL/GenBank/DDBJ whole genome shotgun (WGS) entry which is preliminary data.</text>
</comment>
<feature type="compositionally biased region" description="Low complexity" evidence="2">
    <location>
        <begin position="69"/>
        <end position="103"/>
    </location>
</feature>
<dbReference type="AlphaFoldDB" id="A0A4V4H9R4"/>
<evidence type="ECO:0000313" key="3">
    <source>
        <dbReference type="EMBL" id="THU72595.1"/>
    </source>
</evidence>
<sequence length="636" mass="68955">MVAAVPAAATNAAAASRNAPRHHKNTSPLPHRDDLQNPRRSPLIPSEKDNAAAGTRRPRVKEITSRYLSSYSSSSSSTSTSYSTATTFSSSSASSGSRRFPSPLVTPRSSTPMALPQSTTQKRSLSVDRARPSTPRTDPRPTPAEPSAAARTLCMTTRSLSVSFQGESFFYQTSRARAVSPSPSRKPTPERRRANASPAAPAKAGDNLENSRPFDNHHRWPASRAQPSNPSMRSSNCSSEKKEPILATVRLLQQSMMFDDSARRASFDGGDLSASSDTDSVSSGSNSGALEFSVPPRAKVTSRGISVPARFWQETNGQMRRYPETCSPLSSPDSRPRMGVVKKLLVDSPSSSPRSVSSPLRGPMRPSSPSKLVASPSRGMASPLRARSNVSMSTSPVCQPGNAPSIISFAAEVRRAKKGENRIEEAHTLRLLDNRHLQWRCVNARANAALLVQKLTVEKNLYDAWITTSKLRDSITMKRIKLQILTQNLKLISILKEQMAYLEEWSLMEQDHSSSLSGATEALKASTLRLPIVNGAKADINEVKDAIGSAVDMMQAMGSSICSLLSKVEGTSNLVSEITNVAAQERVLLDRSRSLLSTVAALDVKHCSLQGQLIQLKGKASQIQTQSRYSYQPCDH</sequence>